<organism evidence="3 4">
    <name type="scientific">Acetatifactor muris</name>
    <dbReference type="NCBI Taxonomy" id="879566"/>
    <lineage>
        <taxon>Bacteria</taxon>
        <taxon>Bacillati</taxon>
        <taxon>Bacillota</taxon>
        <taxon>Clostridia</taxon>
        <taxon>Lachnospirales</taxon>
        <taxon>Lachnospiraceae</taxon>
        <taxon>Acetatifactor</taxon>
    </lineage>
</organism>
<dbReference type="Gene3D" id="1.10.287.110">
    <property type="entry name" value="DnaJ domain"/>
    <property type="match status" value="1"/>
</dbReference>
<dbReference type="Proteomes" id="UP000236311">
    <property type="component" value="Unassembled WGS sequence"/>
</dbReference>
<dbReference type="CDD" id="cd06257">
    <property type="entry name" value="DnaJ"/>
    <property type="match status" value="1"/>
</dbReference>
<dbReference type="PANTHER" id="PTHR24074">
    <property type="entry name" value="CO-CHAPERONE PROTEIN DJLA"/>
    <property type="match status" value="1"/>
</dbReference>
<dbReference type="SUPFAM" id="SSF46565">
    <property type="entry name" value="Chaperone J-domain"/>
    <property type="match status" value="1"/>
</dbReference>
<evidence type="ECO:0000256" key="1">
    <source>
        <dbReference type="ARBA" id="ARBA00022705"/>
    </source>
</evidence>
<dbReference type="RefSeq" id="WP_103238102.1">
    <property type="nucleotide sequence ID" value="NZ_CANRXC010000003.1"/>
</dbReference>
<dbReference type="GO" id="GO:0006260">
    <property type="term" value="P:DNA replication"/>
    <property type="evidence" value="ECO:0007669"/>
    <property type="project" value="UniProtKB-KW"/>
</dbReference>
<name>A0A2K4ZBZ2_9FIRM</name>
<dbReference type="EMBL" id="OFSM01000003">
    <property type="protein sequence ID" value="SOY27987.1"/>
    <property type="molecule type" value="Genomic_DNA"/>
</dbReference>
<dbReference type="InterPro" id="IPR011990">
    <property type="entry name" value="TPR-like_helical_dom_sf"/>
</dbReference>
<evidence type="ECO:0000313" key="3">
    <source>
        <dbReference type="EMBL" id="SOY27987.1"/>
    </source>
</evidence>
<dbReference type="OrthoDB" id="9779889at2"/>
<dbReference type="SUPFAM" id="SSF48452">
    <property type="entry name" value="TPR-like"/>
    <property type="match status" value="1"/>
</dbReference>
<evidence type="ECO:0000313" key="4">
    <source>
        <dbReference type="Proteomes" id="UP000236311"/>
    </source>
</evidence>
<dbReference type="Gene3D" id="1.25.40.10">
    <property type="entry name" value="Tetratricopeptide repeat domain"/>
    <property type="match status" value="1"/>
</dbReference>
<feature type="domain" description="J" evidence="2">
    <location>
        <begin position="3"/>
        <end position="80"/>
    </location>
</feature>
<dbReference type="PRINTS" id="PR00625">
    <property type="entry name" value="JDOMAIN"/>
</dbReference>
<dbReference type="SMART" id="SM00271">
    <property type="entry name" value="DnaJ"/>
    <property type="match status" value="1"/>
</dbReference>
<dbReference type="Pfam" id="PF00226">
    <property type="entry name" value="DnaJ"/>
    <property type="match status" value="1"/>
</dbReference>
<protein>
    <submittedName>
        <fullName evidence="3">Chaperone protein DnaJ</fullName>
    </submittedName>
</protein>
<accession>A0A2K4ZBZ2</accession>
<sequence length="249" mass="27294">MYDPYSVLGVSRNASEEEIKKAYKTLSRRYHPDANVNNPNKAQAEEKFKEIQSAYQQVMKERTSGYGSSGYRGSGYGRTGYGNGDGYGGQGRDPFGGYGPFGGFGGFGGFGQGQSTGYEENTYLRAAGNYIRNGYYREARTTLDNVDSRERSARWYYYSAIAHSGLGNNVAALEHAKQASALEPDNVDYRSLVQQFESGGSWYRQRQAAYGYPAFGGGNICLKIVLANMICNVCCLGGGCCGGRGMYYY</sequence>
<gene>
    <name evidence="3" type="primary">dnaJ_1</name>
    <name evidence="3" type="ORF">AMURIS_00692</name>
</gene>
<keyword evidence="1" id="KW-0235">DNA replication</keyword>
<dbReference type="InterPro" id="IPR050817">
    <property type="entry name" value="DjlA_DnaK_co-chaperone"/>
</dbReference>
<proteinExistence type="predicted"/>
<dbReference type="AlphaFoldDB" id="A0A2K4ZBZ2"/>
<dbReference type="InterPro" id="IPR036869">
    <property type="entry name" value="J_dom_sf"/>
</dbReference>
<dbReference type="InterPro" id="IPR001623">
    <property type="entry name" value="DnaJ_domain"/>
</dbReference>
<keyword evidence="4" id="KW-1185">Reference proteome</keyword>
<dbReference type="PROSITE" id="PS50076">
    <property type="entry name" value="DNAJ_2"/>
    <property type="match status" value="1"/>
</dbReference>
<reference evidence="3 4" key="1">
    <citation type="submission" date="2018-01" db="EMBL/GenBank/DDBJ databases">
        <authorList>
            <person name="Gaut B.S."/>
            <person name="Morton B.R."/>
            <person name="Clegg M.T."/>
            <person name="Duvall M.R."/>
        </authorList>
    </citation>
    <scope>NUCLEOTIDE SEQUENCE [LARGE SCALE GENOMIC DNA]</scope>
    <source>
        <strain evidence="3">GP69</strain>
    </source>
</reference>
<evidence type="ECO:0000259" key="2">
    <source>
        <dbReference type="PROSITE" id="PS50076"/>
    </source>
</evidence>